<sequence length="83" mass="9725">RSLLFPEEIMRWPNDQVLLIQARHAPAKLPLPDLSEWKNVFPEIMERRSSNPPNWTGEVESWLLTGRPDDDEWIDPAVLEDGY</sequence>
<comment type="caution">
    <text evidence="1">The sequence shown here is derived from an EMBL/GenBank/DDBJ whole genome shotgun (WGS) entry which is preliminary data.</text>
</comment>
<organism evidence="1">
    <name type="scientific">mine drainage metagenome</name>
    <dbReference type="NCBI Taxonomy" id="410659"/>
    <lineage>
        <taxon>unclassified sequences</taxon>
        <taxon>metagenomes</taxon>
        <taxon>ecological metagenomes</taxon>
    </lineage>
</organism>
<evidence type="ECO:0000313" key="1">
    <source>
        <dbReference type="EMBL" id="EQD29331.1"/>
    </source>
</evidence>
<name>T0Y2K1_9ZZZZ</name>
<protein>
    <submittedName>
        <fullName evidence="1">Uncharacterized protein</fullName>
    </submittedName>
</protein>
<dbReference type="EMBL" id="AUZX01015332">
    <property type="protein sequence ID" value="EQD29331.1"/>
    <property type="molecule type" value="Genomic_DNA"/>
</dbReference>
<reference evidence="1" key="1">
    <citation type="submission" date="2013-08" db="EMBL/GenBank/DDBJ databases">
        <authorList>
            <person name="Mendez C."/>
            <person name="Richter M."/>
            <person name="Ferrer M."/>
            <person name="Sanchez J."/>
        </authorList>
    </citation>
    <scope>NUCLEOTIDE SEQUENCE</scope>
</reference>
<proteinExistence type="predicted"/>
<accession>T0Y2K1</accession>
<gene>
    <name evidence="1" type="ORF">B1A_20764</name>
</gene>
<dbReference type="AlphaFoldDB" id="T0Y2K1"/>
<reference evidence="1" key="2">
    <citation type="journal article" date="2014" name="ISME J.">
        <title>Microbial stratification in low pH oxic and suboxic macroscopic growths along an acid mine drainage.</title>
        <authorList>
            <person name="Mendez-Garcia C."/>
            <person name="Mesa V."/>
            <person name="Sprenger R.R."/>
            <person name="Richter M."/>
            <person name="Diez M.S."/>
            <person name="Solano J."/>
            <person name="Bargiela R."/>
            <person name="Golyshina O.V."/>
            <person name="Manteca A."/>
            <person name="Ramos J.L."/>
            <person name="Gallego J.R."/>
            <person name="Llorente I."/>
            <person name="Martins Dos Santos V.A."/>
            <person name="Jensen O.N."/>
            <person name="Pelaez A.I."/>
            <person name="Sanchez J."/>
            <person name="Ferrer M."/>
        </authorList>
    </citation>
    <scope>NUCLEOTIDE SEQUENCE</scope>
</reference>
<feature type="non-terminal residue" evidence="1">
    <location>
        <position position="1"/>
    </location>
</feature>